<evidence type="ECO:0000313" key="1">
    <source>
        <dbReference type="EMBL" id="KAJ8133166.1"/>
    </source>
</evidence>
<reference evidence="1" key="1">
    <citation type="submission" date="2022-12" db="EMBL/GenBank/DDBJ databases">
        <title>Genome Sequence of Lasiodiplodia mahajangana.</title>
        <authorList>
            <person name="Buettner E."/>
        </authorList>
    </citation>
    <scope>NUCLEOTIDE SEQUENCE</scope>
    <source>
        <strain evidence="1">VT137</strain>
    </source>
</reference>
<keyword evidence="2" id="KW-1185">Reference proteome</keyword>
<name>A0ACC2K0D7_9PEZI</name>
<comment type="caution">
    <text evidence="1">The sequence shown here is derived from an EMBL/GenBank/DDBJ whole genome shotgun (WGS) entry which is preliminary data.</text>
</comment>
<gene>
    <name evidence="1" type="ORF">O1611_g465</name>
</gene>
<sequence length="346" mass="38767">MPASFQGVFSLKPSAGRLSFKDVANTGQGQEIMPTVAGVMAHSLSDPYCLPIPWRSEKEYDSERERHLPAFGFMPNDGLVSPHPPIARALKIVQKALEESGYQLLNWKPPSHNESIEIHGPEAYDAMRASGEPIIPEITHLFPNGELKPLIPLPEYEQAVLHMKDFRARWNEYWKSSAKRTTSALPVQAVISPVTPYAAVLPGKFYHSPYTSVLNVLDYTTVVIPVTFAQKEIDTVDPDFEPFNEKDRMNMDSYNAEMHHGAPAAVQLIGRRLDEERLLSVAELVVKAVEKYKAKHGKIASILVEDDNIVTTWYDIPMFQLSGPVAVYRELSQMGKVSAEILQHYA</sequence>
<evidence type="ECO:0000313" key="2">
    <source>
        <dbReference type="Proteomes" id="UP001153332"/>
    </source>
</evidence>
<protein>
    <submittedName>
        <fullName evidence="1">Uncharacterized protein</fullName>
    </submittedName>
</protein>
<proteinExistence type="predicted"/>
<accession>A0ACC2K0D7</accession>
<dbReference type="Proteomes" id="UP001153332">
    <property type="component" value="Unassembled WGS sequence"/>
</dbReference>
<organism evidence="1 2">
    <name type="scientific">Lasiodiplodia mahajangana</name>
    <dbReference type="NCBI Taxonomy" id="1108764"/>
    <lineage>
        <taxon>Eukaryota</taxon>
        <taxon>Fungi</taxon>
        <taxon>Dikarya</taxon>
        <taxon>Ascomycota</taxon>
        <taxon>Pezizomycotina</taxon>
        <taxon>Dothideomycetes</taxon>
        <taxon>Dothideomycetes incertae sedis</taxon>
        <taxon>Botryosphaeriales</taxon>
        <taxon>Botryosphaeriaceae</taxon>
        <taxon>Lasiodiplodia</taxon>
    </lineage>
</organism>
<dbReference type="EMBL" id="JAPUUL010000039">
    <property type="protein sequence ID" value="KAJ8133166.1"/>
    <property type="molecule type" value="Genomic_DNA"/>
</dbReference>